<dbReference type="Gene3D" id="3.20.20.60">
    <property type="entry name" value="Phosphoenolpyruvate-binding domains"/>
    <property type="match status" value="1"/>
</dbReference>
<dbReference type="InterPro" id="IPR036618">
    <property type="entry name" value="PtsI_HPr-bd_sf"/>
</dbReference>
<evidence type="ECO:0000259" key="23">
    <source>
        <dbReference type="Pfam" id="PF05524"/>
    </source>
</evidence>
<dbReference type="EMBL" id="SNWN01000015">
    <property type="protein sequence ID" value="TDO19140.1"/>
    <property type="molecule type" value="Genomic_DNA"/>
</dbReference>
<dbReference type="Proteomes" id="UP000295518">
    <property type="component" value="Unassembled WGS sequence"/>
</dbReference>
<dbReference type="InterPro" id="IPR006318">
    <property type="entry name" value="PTS_EI-like"/>
</dbReference>
<dbReference type="Pfam" id="PF00391">
    <property type="entry name" value="PEP-utilizers"/>
    <property type="match status" value="1"/>
</dbReference>
<evidence type="ECO:0000256" key="8">
    <source>
        <dbReference type="ARBA" id="ARBA00022448"/>
    </source>
</evidence>
<sequence>MKINGIKASAGIAKGRVLKIIDEIIEIDKQFSSVEIELKKYFDAKKEVEIELESIVNKLEANQDENAAIFSAHIDMLQDPIIAEELENLIKLNKLSAMAAVDDSYQKYINMFSNMDDEYMKERSSDLKDLRKKILARIAKVKLFDLSNIDKEVIIVAKDLTPSQTARINKKYVLAFATNIGGATSHSAIMARSLNIPAVVGLESVFENTSNDDLIIVDGSNGSVILKPNSEEEKAFERQFKEYQEYLISVKEFKNKPSLTLDKHKVELAANIGNVVDMDNVIENDAEAVGLFRSEFLFMDSNNWPSEELQFKSYSDTIKKFNDKNKKIVVRTLDIGGDKTLNYFKFPYELNPFLGYRAIRMSLSKPEIFKTQLRALIRASQFGKIGIMFPMITNVNEFKDAKEIFETTYKELEKEKVIIGKRSNIEIGLMIETPAAAVLSDKFAKHADFLSIGTNDLIQYTMAADRMNETMSYLYQPLNPSILRLIKMVIDGGKKGNAWVGMCGEMAGDHEAIPLLLGLGLYEFSMSASSILPARKLISSLNYEKAKEMALKALDLETEKEVKDLLKSYLKD</sequence>
<dbReference type="Gene3D" id="1.10.274.10">
    <property type="entry name" value="PtsI, HPr-binding domain"/>
    <property type="match status" value="1"/>
</dbReference>
<keyword evidence="11 17" id="KW-0808">Transferase</keyword>
<dbReference type="PROSITE" id="PS00742">
    <property type="entry name" value="PEP_ENZYMES_2"/>
    <property type="match status" value="1"/>
</dbReference>
<keyword evidence="9 17" id="KW-0963">Cytoplasm</keyword>
<evidence type="ECO:0000256" key="16">
    <source>
        <dbReference type="ARBA" id="ARBA00033235"/>
    </source>
</evidence>
<comment type="function">
    <text evidence="3 17">General (non sugar-specific) component of the phosphoenolpyruvate-dependent sugar phosphotransferase system (sugar PTS). This major carbohydrate active-transport system catalyzes the phosphorylation of incoming sugar substrates concomitantly with their translocation across the cell membrane. Enzyme I transfers the phosphoryl group from phosphoenolpyruvate (PEP) to the phosphoryl carrier protein (HPr).</text>
</comment>
<dbReference type="OrthoDB" id="9765468at2"/>
<evidence type="ECO:0000256" key="1">
    <source>
        <dbReference type="ARBA" id="ARBA00000683"/>
    </source>
</evidence>
<dbReference type="SUPFAM" id="SSF47831">
    <property type="entry name" value="Enzyme I of the PEP:sugar phosphotransferase system HPr-binding (sub)domain"/>
    <property type="match status" value="1"/>
</dbReference>
<dbReference type="Pfam" id="PF02896">
    <property type="entry name" value="PEP-utilizers_C"/>
    <property type="match status" value="1"/>
</dbReference>
<accession>A0A4R6IAC5</accession>
<feature type="domain" description="PEP-utilising enzyme mobile" evidence="21">
    <location>
        <begin position="150"/>
        <end position="222"/>
    </location>
</feature>
<proteinExistence type="inferred from homology"/>
<dbReference type="AlphaFoldDB" id="A0A4R6IAC5"/>
<evidence type="ECO:0000256" key="4">
    <source>
        <dbReference type="ARBA" id="ARBA00004496"/>
    </source>
</evidence>
<dbReference type="PRINTS" id="PR01736">
    <property type="entry name" value="PHPHTRNFRASE"/>
</dbReference>
<evidence type="ECO:0000256" key="14">
    <source>
        <dbReference type="ARBA" id="ARBA00022777"/>
    </source>
</evidence>
<evidence type="ECO:0000256" key="15">
    <source>
        <dbReference type="ARBA" id="ARBA00022842"/>
    </source>
</evidence>
<dbReference type="InterPro" id="IPR000121">
    <property type="entry name" value="PEP_util_C"/>
</dbReference>
<feature type="binding site" evidence="19">
    <location>
        <position position="293"/>
    </location>
    <ligand>
        <name>phosphoenolpyruvate</name>
        <dbReference type="ChEBI" id="CHEBI:58702"/>
    </ligand>
</feature>
<feature type="binding site" evidence="20">
    <location>
        <position position="432"/>
    </location>
    <ligand>
        <name>Mg(2+)</name>
        <dbReference type="ChEBI" id="CHEBI:18420"/>
    </ligand>
</feature>
<dbReference type="InterPro" id="IPR008279">
    <property type="entry name" value="PEP-util_enz_mobile_dom"/>
</dbReference>
<keyword evidence="8 17" id="KW-0813">Transport</keyword>
<evidence type="ECO:0000256" key="17">
    <source>
        <dbReference type="PIRNR" id="PIRNR000732"/>
    </source>
</evidence>
<dbReference type="RefSeq" id="WP_094254902.1">
    <property type="nucleotide sequence ID" value="NZ_NNCE01000007.1"/>
</dbReference>
<dbReference type="GO" id="GO:0046872">
    <property type="term" value="F:metal ion binding"/>
    <property type="evidence" value="ECO:0007669"/>
    <property type="project" value="UniProtKB-KW"/>
</dbReference>
<keyword evidence="12 17" id="KW-0598">Phosphotransferase system</keyword>
<organism evidence="24 25">
    <name type="scientific">Mycoplasma testudineum</name>
    <dbReference type="NCBI Taxonomy" id="244584"/>
    <lineage>
        <taxon>Bacteria</taxon>
        <taxon>Bacillati</taxon>
        <taxon>Mycoplasmatota</taxon>
        <taxon>Mollicutes</taxon>
        <taxon>Mycoplasmataceae</taxon>
        <taxon>Mycoplasma</taxon>
    </lineage>
</organism>
<keyword evidence="15 17" id="KW-0460">Magnesium</keyword>
<evidence type="ECO:0000256" key="5">
    <source>
        <dbReference type="ARBA" id="ARBA00007837"/>
    </source>
</evidence>
<evidence type="ECO:0000256" key="18">
    <source>
        <dbReference type="PIRSR" id="PIRSR000732-1"/>
    </source>
</evidence>
<dbReference type="GO" id="GO:0009401">
    <property type="term" value="P:phosphoenolpyruvate-dependent sugar phosphotransferase system"/>
    <property type="evidence" value="ECO:0007669"/>
    <property type="project" value="UniProtKB-KW"/>
</dbReference>
<dbReference type="SUPFAM" id="SSF51621">
    <property type="entry name" value="Phosphoenolpyruvate/pyruvate domain"/>
    <property type="match status" value="1"/>
</dbReference>
<protein>
    <recommendedName>
        <fullName evidence="7 17">Phosphoenolpyruvate-protein phosphotransferase</fullName>
        <ecNumber evidence="6 17">2.7.3.9</ecNumber>
    </recommendedName>
    <alternativeName>
        <fullName evidence="16 17">Phosphotransferase system, enzyme I</fullName>
    </alternativeName>
</protein>
<feature type="binding site" evidence="20">
    <location>
        <position position="456"/>
    </location>
    <ligand>
        <name>Mg(2+)</name>
        <dbReference type="ChEBI" id="CHEBI:18420"/>
    </ligand>
</feature>
<evidence type="ECO:0000256" key="12">
    <source>
        <dbReference type="ARBA" id="ARBA00022683"/>
    </source>
</evidence>
<dbReference type="PANTHER" id="PTHR46244:SF3">
    <property type="entry name" value="PHOSPHOENOLPYRUVATE-PROTEIN PHOSPHOTRANSFERASE"/>
    <property type="match status" value="1"/>
</dbReference>
<feature type="binding site" evidence="19">
    <location>
        <position position="331"/>
    </location>
    <ligand>
        <name>phosphoenolpyruvate</name>
        <dbReference type="ChEBI" id="CHEBI:58702"/>
    </ligand>
</feature>
<name>A0A4R6IAC5_9MOLU</name>
<comment type="caution">
    <text evidence="24">The sequence shown here is derived from an EMBL/GenBank/DDBJ whole genome shotgun (WGS) entry which is preliminary data.</text>
</comment>
<gene>
    <name evidence="24" type="ORF">EI74_0791</name>
</gene>
<comment type="catalytic activity">
    <reaction evidence="1 17">
        <text>L-histidyl-[protein] + phosphoenolpyruvate = N(pros)-phospho-L-histidyl-[protein] + pyruvate</text>
        <dbReference type="Rhea" id="RHEA:23880"/>
        <dbReference type="Rhea" id="RHEA-COMP:9745"/>
        <dbReference type="Rhea" id="RHEA-COMP:9746"/>
        <dbReference type="ChEBI" id="CHEBI:15361"/>
        <dbReference type="ChEBI" id="CHEBI:29979"/>
        <dbReference type="ChEBI" id="CHEBI:58702"/>
        <dbReference type="ChEBI" id="CHEBI:64837"/>
        <dbReference type="EC" id="2.7.3.9"/>
    </reaction>
</comment>
<dbReference type="InterPro" id="IPR036637">
    <property type="entry name" value="Phosphohistidine_dom_sf"/>
</dbReference>
<feature type="binding site" evidence="19">
    <location>
        <position position="466"/>
    </location>
    <ligand>
        <name>phosphoenolpyruvate</name>
        <dbReference type="ChEBI" id="CHEBI:58702"/>
    </ligand>
</feature>
<evidence type="ECO:0000256" key="2">
    <source>
        <dbReference type="ARBA" id="ARBA00001946"/>
    </source>
</evidence>
<dbReference type="InterPro" id="IPR024692">
    <property type="entry name" value="PTS_EI"/>
</dbReference>
<evidence type="ECO:0000259" key="21">
    <source>
        <dbReference type="Pfam" id="PF00391"/>
    </source>
</evidence>
<dbReference type="InterPro" id="IPR018274">
    <property type="entry name" value="PEP_util_AS"/>
</dbReference>
<comment type="cofactor">
    <cofactor evidence="2 17 20">
        <name>Mg(2+)</name>
        <dbReference type="ChEBI" id="CHEBI:18420"/>
    </cofactor>
</comment>
<dbReference type="GO" id="GO:0005737">
    <property type="term" value="C:cytoplasm"/>
    <property type="evidence" value="ECO:0007669"/>
    <property type="project" value="UniProtKB-SubCell"/>
</dbReference>
<feature type="binding site" evidence="19">
    <location>
        <begin position="455"/>
        <end position="456"/>
    </location>
    <ligand>
        <name>phosphoenolpyruvate</name>
        <dbReference type="ChEBI" id="CHEBI:58702"/>
    </ligand>
</feature>
<dbReference type="InterPro" id="IPR023151">
    <property type="entry name" value="PEP_util_CS"/>
</dbReference>
<dbReference type="NCBIfam" id="TIGR01417">
    <property type="entry name" value="PTS_I_fam"/>
    <property type="match status" value="1"/>
</dbReference>
<dbReference type="PANTHER" id="PTHR46244">
    <property type="entry name" value="PHOSPHOENOLPYRUVATE-PROTEIN PHOSPHOTRANSFERASE"/>
    <property type="match status" value="1"/>
</dbReference>
<dbReference type="Pfam" id="PF05524">
    <property type="entry name" value="PEP-utilisers_N"/>
    <property type="match status" value="1"/>
</dbReference>
<keyword evidence="25" id="KW-1185">Reference proteome</keyword>
<keyword evidence="13 17" id="KW-0479">Metal-binding</keyword>
<evidence type="ECO:0000256" key="10">
    <source>
        <dbReference type="ARBA" id="ARBA00022597"/>
    </source>
</evidence>
<evidence type="ECO:0000256" key="7">
    <source>
        <dbReference type="ARBA" id="ARBA00016544"/>
    </source>
</evidence>
<dbReference type="GO" id="GO:0008965">
    <property type="term" value="F:phosphoenolpyruvate-protein phosphotransferase activity"/>
    <property type="evidence" value="ECO:0007669"/>
    <property type="project" value="UniProtKB-EC"/>
</dbReference>
<dbReference type="InterPro" id="IPR050499">
    <property type="entry name" value="PEP-utilizing_PTS_enzyme"/>
</dbReference>
<dbReference type="SUPFAM" id="SSF52009">
    <property type="entry name" value="Phosphohistidine domain"/>
    <property type="match status" value="1"/>
</dbReference>
<evidence type="ECO:0000256" key="11">
    <source>
        <dbReference type="ARBA" id="ARBA00022679"/>
    </source>
</evidence>
<keyword evidence="14 17" id="KW-0418">Kinase</keyword>
<feature type="domain" description="PEP-utilising enzyme C-terminal" evidence="22">
    <location>
        <begin position="251"/>
        <end position="542"/>
    </location>
</feature>
<evidence type="ECO:0000256" key="13">
    <source>
        <dbReference type="ARBA" id="ARBA00022723"/>
    </source>
</evidence>
<dbReference type="GO" id="GO:0016301">
    <property type="term" value="F:kinase activity"/>
    <property type="evidence" value="ECO:0007669"/>
    <property type="project" value="UniProtKB-KW"/>
</dbReference>
<reference evidence="24 25" key="1">
    <citation type="submission" date="2019-03" db="EMBL/GenBank/DDBJ databases">
        <title>Genomic Encyclopedia of Archaeal and Bacterial Type Strains, Phase II (KMG-II): from individual species to whole genera.</title>
        <authorList>
            <person name="Goeker M."/>
        </authorList>
    </citation>
    <scope>NUCLEOTIDE SEQUENCE [LARGE SCALE GENOMIC DNA]</scope>
    <source>
        <strain evidence="24 25">ATCC 700618</strain>
    </source>
</reference>
<dbReference type="InterPro" id="IPR040442">
    <property type="entry name" value="Pyrv_kinase-like_dom_sf"/>
</dbReference>
<evidence type="ECO:0000256" key="3">
    <source>
        <dbReference type="ARBA" id="ARBA00002728"/>
    </source>
</evidence>
<dbReference type="PIRSF" id="PIRSF000732">
    <property type="entry name" value="PTS_enzyme_I"/>
    <property type="match status" value="1"/>
</dbReference>
<evidence type="ECO:0000256" key="20">
    <source>
        <dbReference type="PIRSR" id="PIRSR000732-3"/>
    </source>
</evidence>
<dbReference type="PROSITE" id="PS00370">
    <property type="entry name" value="PEP_ENZYMES_PHOS_SITE"/>
    <property type="match status" value="1"/>
</dbReference>
<dbReference type="InterPro" id="IPR008731">
    <property type="entry name" value="PTS_EIN"/>
</dbReference>
<dbReference type="InterPro" id="IPR015813">
    <property type="entry name" value="Pyrv/PenolPyrv_kinase-like_dom"/>
</dbReference>
<evidence type="ECO:0000256" key="9">
    <source>
        <dbReference type="ARBA" id="ARBA00022490"/>
    </source>
</evidence>
<keyword evidence="10 17" id="KW-0762">Sugar transport</keyword>
<evidence type="ECO:0000256" key="19">
    <source>
        <dbReference type="PIRSR" id="PIRSR000732-2"/>
    </source>
</evidence>
<evidence type="ECO:0000313" key="24">
    <source>
        <dbReference type="EMBL" id="TDO19140.1"/>
    </source>
</evidence>
<evidence type="ECO:0000313" key="25">
    <source>
        <dbReference type="Proteomes" id="UP000295518"/>
    </source>
</evidence>
<comment type="subcellular location">
    <subcellularLocation>
        <location evidence="4 17">Cytoplasm</location>
    </subcellularLocation>
</comment>
<feature type="active site" description="Tele-phosphohistidine intermediate" evidence="18">
    <location>
        <position position="186"/>
    </location>
</feature>
<dbReference type="EC" id="2.7.3.9" evidence="6 17"/>
<evidence type="ECO:0000259" key="22">
    <source>
        <dbReference type="Pfam" id="PF02896"/>
    </source>
</evidence>
<comment type="similarity">
    <text evidence="5 17">Belongs to the PEP-utilizing enzyme family.</text>
</comment>
<feature type="domain" description="Phosphotransferase system enzyme I N-terminal" evidence="23">
    <location>
        <begin position="4"/>
        <end position="123"/>
    </location>
</feature>
<dbReference type="Gene3D" id="3.50.30.10">
    <property type="entry name" value="Phosphohistidine domain"/>
    <property type="match status" value="1"/>
</dbReference>
<feature type="active site" description="Proton donor" evidence="18">
    <location>
        <position position="503"/>
    </location>
</feature>
<evidence type="ECO:0000256" key="6">
    <source>
        <dbReference type="ARBA" id="ARBA00012232"/>
    </source>
</evidence>